<dbReference type="InterPro" id="IPR003439">
    <property type="entry name" value="ABC_transporter-like_ATP-bd"/>
</dbReference>
<dbReference type="PANTHER" id="PTHR46743">
    <property type="entry name" value="TEICHOIC ACIDS EXPORT ATP-BINDING PROTEIN TAGH"/>
    <property type="match status" value="1"/>
</dbReference>
<dbReference type="InterPro" id="IPR015860">
    <property type="entry name" value="ABC_transpr_TagH-like"/>
</dbReference>
<organism evidence="6 7">
    <name type="scientific">Selenomonas caprae</name>
    <dbReference type="NCBI Taxonomy" id="2606905"/>
    <lineage>
        <taxon>Bacteria</taxon>
        <taxon>Bacillati</taxon>
        <taxon>Bacillota</taxon>
        <taxon>Negativicutes</taxon>
        <taxon>Selenomonadales</taxon>
        <taxon>Selenomonadaceae</taxon>
        <taxon>Selenomonas</taxon>
    </lineage>
</organism>
<evidence type="ECO:0000259" key="5">
    <source>
        <dbReference type="PROSITE" id="PS50893"/>
    </source>
</evidence>
<comment type="similarity">
    <text evidence="1">Belongs to the ABC transporter superfamily.</text>
</comment>
<dbReference type="RefSeq" id="WP_149188657.1">
    <property type="nucleotide sequence ID" value="NZ_VTOZ01000006.1"/>
</dbReference>
<dbReference type="InterPro" id="IPR027417">
    <property type="entry name" value="P-loop_NTPase"/>
</dbReference>
<name>A0A5D6WR76_9FIRM</name>
<sequence>MSDIAIKIENLKKQYTLGAIGGRTLNAELQSWWARKCGKEDPNLKLGQDYADFGESFYALNGINLEIKQGEAVGIIGGNGAGKSTMLKILSRVTAPTEGDVWINGRIASMLEVGTGFHGELTGRENIYMNGAILGMTKKEVDQKMESIIDFSECRQFIDTPVKRYSSGMYVKLAFAVASHLDAEIMIMDEVLAVGDMAFQKKCLGKMSDEAHGGKTVLYVSHNMATIRNLCTRCIVLDKGRMIFDGEVEKAIDVYMNGVASDLRINYNFDGKKRSALERGTKIYIHDFSFVGKKIAKYFSSEKMKFCLKIEGKEDITDLRIRLEIRTIDGTNVGMSESLPLINIRKGETLVERYCFDIANLAEGSYTLRLTLFELNDLGYHKGLDETTELIYFDVVEDDNNRTNWLPQYWGQVKLPSVVKI</sequence>
<dbReference type="Proteomes" id="UP000322783">
    <property type="component" value="Unassembled WGS sequence"/>
</dbReference>
<evidence type="ECO:0000256" key="1">
    <source>
        <dbReference type="ARBA" id="ARBA00005417"/>
    </source>
</evidence>
<dbReference type="PROSITE" id="PS50893">
    <property type="entry name" value="ABC_TRANSPORTER_2"/>
    <property type="match status" value="1"/>
</dbReference>
<keyword evidence="2" id="KW-0813">Transport</keyword>
<dbReference type="GO" id="GO:0005524">
    <property type="term" value="F:ATP binding"/>
    <property type="evidence" value="ECO:0007669"/>
    <property type="project" value="UniProtKB-KW"/>
</dbReference>
<dbReference type="Pfam" id="PF14524">
    <property type="entry name" value="Wzt_C"/>
    <property type="match status" value="1"/>
</dbReference>
<accession>A0A5D6WR76</accession>
<dbReference type="InterPro" id="IPR003593">
    <property type="entry name" value="AAA+_ATPase"/>
</dbReference>
<evidence type="ECO:0000313" key="6">
    <source>
        <dbReference type="EMBL" id="TYZ29822.1"/>
    </source>
</evidence>
<dbReference type="Gene3D" id="3.40.50.300">
    <property type="entry name" value="P-loop containing nucleotide triphosphate hydrolases"/>
    <property type="match status" value="1"/>
</dbReference>
<dbReference type="SUPFAM" id="SSF52540">
    <property type="entry name" value="P-loop containing nucleoside triphosphate hydrolases"/>
    <property type="match status" value="1"/>
</dbReference>
<dbReference type="InterPro" id="IPR050683">
    <property type="entry name" value="Bact_Polysacc_Export_ATP-bd"/>
</dbReference>
<dbReference type="GO" id="GO:0016020">
    <property type="term" value="C:membrane"/>
    <property type="evidence" value="ECO:0007669"/>
    <property type="project" value="InterPro"/>
</dbReference>
<reference evidence="6 7" key="1">
    <citation type="submission" date="2019-08" db="EMBL/GenBank/DDBJ databases">
        <title>Selenomonas sp. mPRGC5 and Selenomonas sp. mPRGC8 isolated from ruminal fluid of dairy goat (Capra hircus).</title>
        <authorList>
            <person name="Poothong S."/>
            <person name="Nuengjamnong C."/>
            <person name="Tanasupawat S."/>
        </authorList>
    </citation>
    <scope>NUCLEOTIDE SEQUENCE [LARGE SCALE GENOMIC DNA]</scope>
    <source>
        <strain evidence="7">mPRGC8</strain>
    </source>
</reference>
<keyword evidence="4 6" id="KW-0067">ATP-binding</keyword>
<feature type="domain" description="ABC transporter" evidence="5">
    <location>
        <begin position="44"/>
        <end position="264"/>
    </location>
</feature>
<dbReference type="EMBL" id="VTOZ01000006">
    <property type="protein sequence ID" value="TYZ29822.1"/>
    <property type="molecule type" value="Genomic_DNA"/>
</dbReference>
<dbReference type="AlphaFoldDB" id="A0A5D6WR76"/>
<evidence type="ECO:0000256" key="4">
    <source>
        <dbReference type="ARBA" id="ARBA00022840"/>
    </source>
</evidence>
<evidence type="ECO:0000313" key="7">
    <source>
        <dbReference type="Proteomes" id="UP000322783"/>
    </source>
</evidence>
<keyword evidence="7" id="KW-1185">Reference proteome</keyword>
<dbReference type="InterPro" id="IPR029439">
    <property type="entry name" value="Wzt_C"/>
</dbReference>
<comment type="caution">
    <text evidence="6">The sequence shown here is derived from an EMBL/GenBank/DDBJ whole genome shotgun (WGS) entry which is preliminary data.</text>
</comment>
<gene>
    <name evidence="6" type="ORF">FZ041_04350</name>
</gene>
<dbReference type="Pfam" id="PF00005">
    <property type="entry name" value="ABC_tran"/>
    <property type="match status" value="1"/>
</dbReference>
<dbReference type="GO" id="GO:0140359">
    <property type="term" value="F:ABC-type transporter activity"/>
    <property type="evidence" value="ECO:0007669"/>
    <property type="project" value="InterPro"/>
</dbReference>
<dbReference type="Gene3D" id="2.70.50.60">
    <property type="entry name" value="abc- transporter (atp binding component) like domain"/>
    <property type="match status" value="1"/>
</dbReference>
<dbReference type="CDD" id="cd10147">
    <property type="entry name" value="Wzt_C-like"/>
    <property type="match status" value="1"/>
</dbReference>
<dbReference type="SMART" id="SM00382">
    <property type="entry name" value="AAA"/>
    <property type="match status" value="1"/>
</dbReference>
<dbReference type="PANTHER" id="PTHR46743:SF2">
    <property type="entry name" value="TEICHOIC ACIDS EXPORT ATP-BINDING PROTEIN TAGH"/>
    <property type="match status" value="1"/>
</dbReference>
<evidence type="ECO:0000256" key="3">
    <source>
        <dbReference type="ARBA" id="ARBA00022741"/>
    </source>
</evidence>
<evidence type="ECO:0000256" key="2">
    <source>
        <dbReference type="ARBA" id="ARBA00022448"/>
    </source>
</evidence>
<dbReference type="CDD" id="cd03220">
    <property type="entry name" value="ABC_KpsT_Wzt"/>
    <property type="match status" value="1"/>
</dbReference>
<protein>
    <submittedName>
        <fullName evidence="6">ABC transporter ATP-binding protein</fullName>
    </submittedName>
</protein>
<dbReference type="GO" id="GO:0016887">
    <property type="term" value="F:ATP hydrolysis activity"/>
    <property type="evidence" value="ECO:0007669"/>
    <property type="project" value="InterPro"/>
</dbReference>
<keyword evidence="3" id="KW-0547">Nucleotide-binding</keyword>
<proteinExistence type="inferred from homology"/>